<keyword evidence="4" id="KW-0028">Amino-acid biosynthesis</keyword>
<keyword evidence="13" id="KW-0003">3Fe-4S</keyword>
<evidence type="ECO:0000313" key="16">
    <source>
        <dbReference type="EMBL" id="MBD4338766.1"/>
    </source>
</evidence>
<dbReference type="GO" id="GO:0006537">
    <property type="term" value="P:glutamate biosynthetic process"/>
    <property type="evidence" value="ECO:0007669"/>
    <property type="project" value="UniProtKB-KW"/>
</dbReference>
<dbReference type="InterPro" id="IPR017932">
    <property type="entry name" value="GATase_2_dom"/>
</dbReference>
<evidence type="ECO:0000256" key="11">
    <source>
        <dbReference type="ARBA" id="ARBA00023014"/>
    </source>
</evidence>
<dbReference type="EMBL" id="JAABFR010001703">
    <property type="protein sequence ID" value="MBD4338766.1"/>
    <property type="molecule type" value="Genomic_DNA"/>
</dbReference>
<evidence type="ECO:0000256" key="1">
    <source>
        <dbReference type="ARBA" id="ARBA00001917"/>
    </source>
</evidence>
<keyword evidence="5" id="KW-0285">Flavoprotein</keyword>
<keyword evidence="12" id="KW-0314">Glutamate biosynthesis</keyword>
<dbReference type="Gene3D" id="3.60.20.10">
    <property type="entry name" value="Glutamine Phosphoribosylpyrophosphate, subunit 1, domain 1"/>
    <property type="match status" value="1"/>
</dbReference>
<dbReference type="GO" id="GO:0046872">
    <property type="term" value="F:metal ion binding"/>
    <property type="evidence" value="ECO:0007669"/>
    <property type="project" value="UniProtKB-KW"/>
</dbReference>
<dbReference type="GO" id="GO:0051538">
    <property type="term" value="F:3 iron, 4 sulfur cluster binding"/>
    <property type="evidence" value="ECO:0007669"/>
    <property type="project" value="UniProtKB-KW"/>
</dbReference>
<keyword evidence="6" id="KW-0288">FMN</keyword>
<name>A0A8I0H3X0_XANCI</name>
<evidence type="ECO:0000256" key="8">
    <source>
        <dbReference type="ARBA" id="ARBA00022962"/>
    </source>
</evidence>
<evidence type="ECO:0000256" key="14">
    <source>
        <dbReference type="ARBA" id="ARBA00029440"/>
    </source>
</evidence>
<keyword evidence="9" id="KW-0560">Oxidoreductase</keyword>
<comment type="caution">
    <text evidence="16">The sequence shown here is derived from an EMBL/GenBank/DDBJ whole genome shotgun (WGS) entry which is preliminary data.</text>
</comment>
<evidence type="ECO:0000256" key="4">
    <source>
        <dbReference type="ARBA" id="ARBA00022605"/>
    </source>
</evidence>
<feature type="domain" description="Glutamine amidotransferase type-2" evidence="15">
    <location>
        <begin position="2"/>
        <end position="88"/>
    </location>
</feature>
<dbReference type="PANTHER" id="PTHR11938:SF133">
    <property type="entry name" value="GLUTAMATE SYNTHASE (NADH)"/>
    <property type="match status" value="1"/>
</dbReference>
<dbReference type="Proteomes" id="UP000653002">
    <property type="component" value="Unassembled WGS sequence"/>
</dbReference>
<comment type="cofactor">
    <cofactor evidence="1">
        <name>FMN</name>
        <dbReference type="ChEBI" id="CHEBI:58210"/>
    </cofactor>
</comment>
<evidence type="ECO:0000256" key="7">
    <source>
        <dbReference type="ARBA" id="ARBA00022723"/>
    </source>
</evidence>
<comment type="similarity">
    <text evidence="3">Belongs to the glutamate synthase family.</text>
</comment>
<proteinExistence type="inferred from homology"/>
<evidence type="ECO:0000256" key="10">
    <source>
        <dbReference type="ARBA" id="ARBA00023004"/>
    </source>
</evidence>
<feature type="non-terminal residue" evidence="16">
    <location>
        <position position="89"/>
    </location>
</feature>
<keyword evidence="8" id="KW-0315">Glutamine amidotransferase</keyword>
<sequence>ISHTFFKKAAAEVGISLKEARDYGVGMFFFPQDTLQRNQARKMFEIIAEKEGLNFLGWRKVPTCPEILGQKARDCMPYIMQCFIERPEE</sequence>
<evidence type="ECO:0000256" key="9">
    <source>
        <dbReference type="ARBA" id="ARBA00023002"/>
    </source>
</evidence>
<keyword evidence="7" id="KW-0479">Metal-binding</keyword>
<organism evidence="16 17">
    <name type="scientific">Xanthomonas citri pv. citri</name>
    <dbReference type="NCBI Taxonomy" id="611301"/>
    <lineage>
        <taxon>Bacteria</taxon>
        <taxon>Pseudomonadati</taxon>
        <taxon>Pseudomonadota</taxon>
        <taxon>Gammaproteobacteria</taxon>
        <taxon>Lysobacterales</taxon>
        <taxon>Lysobacteraceae</taxon>
        <taxon>Xanthomonas</taxon>
    </lineage>
</organism>
<evidence type="ECO:0000256" key="6">
    <source>
        <dbReference type="ARBA" id="ARBA00022643"/>
    </source>
</evidence>
<evidence type="ECO:0000256" key="5">
    <source>
        <dbReference type="ARBA" id="ARBA00022630"/>
    </source>
</evidence>
<dbReference type="PANTHER" id="PTHR11938">
    <property type="entry name" value="FAD NADPH DEHYDROGENASE/OXIDOREDUCTASE"/>
    <property type="match status" value="1"/>
</dbReference>
<reference evidence="16" key="1">
    <citation type="submission" date="2020-01" db="EMBL/GenBank/DDBJ databases">
        <authorList>
            <person name="Richard D."/>
        </authorList>
    </citation>
    <scope>NUCLEOTIDE SEQUENCE</scope>
    <source>
        <strain evidence="16">JP541</strain>
    </source>
</reference>
<protein>
    <recommendedName>
        <fullName evidence="15">Glutamine amidotransferase type-2 domain-containing protein</fullName>
    </recommendedName>
</protein>
<evidence type="ECO:0000256" key="3">
    <source>
        <dbReference type="ARBA" id="ARBA00009716"/>
    </source>
</evidence>
<dbReference type="GO" id="GO:0015930">
    <property type="term" value="F:glutamate synthase activity"/>
    <property type="evidence" value="ECO:0007669"/>
    <property type="project" value="TreeGrafter"/>
</dbReference>
<dbReference type="InterPro" id="IPR029055">
    <property type="entry name" value="Ntn_hydrolases_N"/>
</dbReference>
<comment type="cofactor">
    <cofactor evidence="2">
        <name>[3Fe-4S] cluster</name>
        <dbReference type="ChEBI" id="CHEBI:21137"/>
    </cofactor>
</comment>
<dbReference type="AlphaFoldDB" id="A0A8I0H3X0"/>
<dbReference type="SUPFAM" id="SSF56235">
    <property type="entry name" value="N-terminal nucleophile aminohydrolases (Ntn hydrolases)"/>
    <property type="match status" value="1"/>
</dbReference>
<gene>
    <name evidence="16" type="ORF">GUH15_22460</name>
</gene>
<evidence type="ECO:0000259" key="15">
    <source>
        <dbReference type="Pfam" id="PF00310"/>
    </source>
</evidence>
<feature type="non-terminal residue" evidence="16">
    <location>
        <position position="1"/>
    </location>
</feature>
<dbReference type="GO" id="GO:0019676">
    <property type="term" value="P:ammonia assimilation cycle"/>
    <property type="evidence" value="ECO:0007669"/>
    <property type="project" value="TreeGrafter"/>
</dbReference>
<evidence type="ECO:0000256" key="12">
    <source>
        <dbReference type="ARBA" id="ARBA00023164"/>
    </source>
</evidence>
<keyword evidence="10" id="KW-0408">Iron</keyword>
<evidence type="ECO:0000256" key="2">
    <source>
        <dbReference type="ARBA" id="ARBA00001927"/>
    </source>
</evidence>
<keyword evidence="11" id="KW-0411">Iron-sulfur</keyword>
<evidence type="ECO:0000256" key="13">
    <source>
        <dbReference type="ARBA" id="ARBA00023291"/>
    </source>
</evidence>
<dbReference type="Pfam" id="PF00310">
    <property type="entry name" value="GATase_2"/>
    <property type="match status" value="1"/>
</dbReference>
<dbReference type="InterPro" id="IPR050711">
    <property type="entry name" value="ET-N_metabolism_enzyme"/>
</dbReference>
<accession>A0A8I0H3X0</accession>
<comment type="pathway">
    <text evidence="14">Amino-acid biosynthesis.</text>
</comment>
<evidence type="ECO:0000313" key="17">
    <source>
        <dbReference type="Proteomes" id="UP000653002"/>
    </source>
</evidence>